<dbReference type="InterPro" id="IPR003749">
    <property type="entry name" value="ThiS/MoaD-like"/>
</dbReference>
<sequence length="79" mass="8685">MITVLFFAGLEEQIGQQRLALPFAGKAIFQLKAHIEEVYELENDTLQGMMVAVNEEFATNDTVLVEQDTVAFIPPVSGG</sequence>
<name>A0A060LWP3_9BACI</name>
<reference evidence="4 5" key="1">
    <citation type="journal article" date="2014" name="Gene">
        <title>A comparative genomic analysis of the alkalitolerant soil bacterium Bacillus lehensis G1.</title>
        <authorList>
            <person name="Noor Y.M."/>
            <person name="Samsulrizal N.H."/>
            <person name="Jema'on N.A."/>
            <person name="Low K.O."/>
            <person name="Ramli A.N."/>
            <person name="Alias N.I."/>
            <person name="Damis S.I."/>
            <person name="Fuzi S.F."/>
            <person name="Isa M.N."/>
            <person name="Murad A.M."/>
            <person name="Raih M.F."/>
            <person name="Bakar F.D."/>
            <person name="Najimudin N."/>
            <person name="Mahadi N.M."/>
            <person name="Illias R.M."/>
        </authorList>
    </citation>
    <scope>NUCLEOTIDE SEQUENCE [LARGE SCALE GENOMIC DNA]</scope>
    <source>
        <strain evidence="4 5">G1</strain>
    </source>
</reference>
<evidence type="ECO:0000313" key="5">
    <source>
        <dbReference type="Proteomes" id="UP000027142"/>
    </source>
</evidence>
<evidence type="ECO:0000256" key="1">
    <source>
        <dbReference type="ARBA" id="ARBA00022741"/>
    </source>
</evidence>
<gene>
    <name evidence="4" type="ORF">BleG1_3132</name>
</gene>
<dbReference type="EMBL" id="CP003923">
    <property type="protein sequence ID" value="AIC95696.1"/>
    <property type="molecule type" value="Genomic_DNA"/>
</dbReference>
<dbReference type="eggNOG" id="COG1977">
    <property type="taxonomic scope" value="Bacteria"/>
</dbReference>
<dbReference type="InterPro" id="IPR012675">
    <property type="entry name" value="Beta-grasp_dom_sf"/>
</dbReference>
<dbReference type="Proteomes" id="UP000027142">
    <property type="component" value="Chromosome"/>
</dbReference>
<organism evidence="4 5">
    <name type="scientific">Shouchella lehensis G1</name>
    <dbReference type="NCBI Taxonomy" id="1246626"/>
    <lineage>
        <taxon>Bacteria</taxon>
        <taxon>Bacillati</taxon>
        <taxon>Bacillota</taxon>
        <taxon>Bacilli</taxon>
        <taxon>Bacillales</taxon>
        <taxon>Bacillaceae</taxon>
        <taxon>Shouchella</taxon>
    </lineage>
</organism>
<dbReference type="CDD" id="cd00754">
    <property type="entry name" value="Ubl_MoaD"/>
    <property type="match status" value="1"/>
</dbReference>
<dbReference type="SUPFAM" id="SSF54285">
    <property type="entry name" value="MoaD/ThiS"/>
    <property type="match status" value="1"/>
</dbReference>
<dbReference type="STRING" id="1246626.BleG1_3132"/>
<dbReference type="UniPathway" id="UPA00344"/>
<dbReference type="HOGENOM" id="CLU_114601_4_1_9"/>
<dbReference type="InterPro" id="IPR016155">
    <property type="entry name" value="Mopterin_synth/thiamin_S_b"/>
</dbReference>
<dbReference type="GO" id="GO:0006777">
    <property type="term" value="P:Mo-molybdopterin cofactor biosynthetic process"/>
    <property type="evidence" value="ECO:0007669"/>
    <property type="project" value="InterPro"/>
</dbReference>
<dbReference type="GO" id="GO:1990133">
    <property type="term" value="C:molybdopterin adenylyltransferase complex"/>
    <property type="evidence" value="ECO:0007669"/>
    <property type="project" value="TreeGrafter"/>
</dbReference>
<dbReference type="NCBIfam" id="TIGR01682">
    <property type="entry name" value="moaD"/>
    <property type="match status" value="1"/>
</dbReference>
<dbReference type="Gene3D" id="3.10.20.30">
    <property type="match status" value="1"/>
</dbReference>
<dbReference type="PANTHER" id="PTHR33359">
    <property type="entry name" value="MOLYBDOPTERIN SYNTHASE SULFUR CARRIER SUBUNIT"/>
    <property type="match status" value="1"/>
</dbReference>
<accession>A0A060LWP3</accession>
<dbReference type="AlphaFoldDB" id="A0A060LWP3"/>
<keyword evidence="1" id="KW-0547">Nucleotide-binding</keyword>
<evidence type="ECO:0000256" key="2">
    <source>
        <dbReference type="ARBA" id="ARBA00024200"/>
    </source>
</evidence>
<dbReference type="Pfam" id="PF02597">
    <property type="entry name" value="ThiS"/>
    <property type="match status" value="1"/>
</dbReference>
<dbReference type="OrthoDB" id="9801945at2"/>
<proteinExistence type="inferred from homology"/>
<dbReference type="PANTHER" id="PTHR33359:SF1">
    <property type="entry name" value="MOLYBDOPTERIN SYNTHASE SULFUR CARRIER SUBUNIT"/>
    <property type="match status" value="1"/>
</dbReference>
<evidence type="ECO:0000256" key="3">
    <source>
        <dbReference type="ARBA" id="ARBA00024247"/>
    </source>
</evidence>
<keyword evidence="5" id="KW-1185">Reference proteome</keyword>
<comment type="similarity">
    <text evidence="2">Belongs to the MoaD family.</text>
</comment>
<dbReference type="PATRIC" id="fig|1246626.3.peg.3126"/>
<protein>
    <recommendedName>
        <fullName evidence="3">Molybdopterin synthase sulfur carrier subunit</fullName>
    </recommendedName>
</protein>
<dbReference type="GO" id="GO:0000166">
    <property type="term" value="F:nucleotide binding"/>
    <property type="evidence" value="ECO:0007669"/>
    <property type="project" value="UniProtKB-KW"/>
</dbReference>
<evidence type="ECO:0000313" key="4">
    <source>
        <dbReference type="EMBL" id="AIC95696.1"/>
    </source>
</evidence>
<dbReference type="KEGG" id="ble:BleG1_3132"/>
<dbReference type="RefSeq" id="WP_038482887.1">
    <property type="nucleotide sequence ID" value="NZ_CP003923.1"/>
</dbReference>
<dbReference type="InterPro" id="IPR044672">
    <property type="entry name" value="MOCS2A"/>
</dbReference>